<dbReference type="SUPFAM" id="SSF55073">
    <property type="entry name" value="Nucleotide cyclase"/>
    <property type="match status" value="1"/>
</dbReference>
<dbReference type="PANTHER" id="PTHR45138:SF9">
    <property type="entry name" value="DIGUANYLATE CYCLASE DGCM-RELATED"/>
    <property type="match status" value="1"/>
</dbReference>
<dbReference type="NCBIfam" id="TIGR00254">
    <property type="entry name" value="GGDEF"/>
    <property type="match status" value="1"/>
</dbReference>
<dbReference type="RefSeq" id="WP_058634980.1">
    <property type="nucleotide sequence ID" value="NZ_LDPZ01000021.1"/>
</dbReference>
<dbReference type="Proteomes" id="UP000078272">
    <property type="component" value="Unassembled WGS sequence"/>
</dbReference>
<gene>
    <name evidence="4" type="ORF">NS226_10645</name>
</gene>
<accession>A0A175R8K8</accession>
<reference evidence="4 5" key="1">
    <citation type="journal article" date="2016" name="Front. Microbiol.">
        <title>Genomic Resource of Rice Seed Associated Bacteria.</title>
        <authorList>
            <person name="Midha S."/>
            <person name="Bansal K."/>
            <person name="Sharma S."/>
            <person name="Kumar N."/>
            <person name="Patil P.P."/>
            <person name="Chaudhry V."/>
            <person name="Patil P.B."/>
        </authorList>
    </citation>
    <scope>NUCLEOTIDE SEQUENCE [LARGE SCALE GENOMIC DNA]</scope>
    <source>
        <strain evidence="4 5">NS226</strain>
    </source>
</reference>
<dbReference type="GO" id="GO:0052621">
    <property type="term" value="F:diguanylate cyclase activity"/>
    <property type="evidence" value="ECO:0007669"/>
    <property type="project" value="UniProtKB-EC"/>
</dbReference>
<dbReference type="InterPro" id="IPR029787">
    <property type="entry name" value="Nucleotide_cyclase"/>
</dbReference>
<dbReference type="AlphaFoldDB" id="A0A175R8K8"/>
<evidence type="ECO:0000313" key="4">
    <source>
        <dbReference type="EMBL" id="KTQ95600.1"/>
    </source>
</evidence>
<dbReference type="InterPro" id="IPR000160">
    <property type="entry name" value="GGDEF_dom"/>
</dbReference>
<dbReference type="EMBL" id="LDPZ01000021">
    <property type="protein sequence ID" value="KTQ95600.1"/>
    <property type="molecule type" value="Genomic_DNA"/>
</dbReference>
<dbReference type="PANTHER" id="PTHR45138">
    <property type="entry name" value="REGULATORY COMPONENTS OF SENSORY TRANSDUCTION SYSTEM"/>
    <property type="match status" value="1"/>
</dbReference>
<evidence type="ECO:0000256" key="1">
    <source>
        <dbReference type="ARBA" id="ARBA00012528"/>
    </source>
</evidence>
<dbReference type="EC" id="2.7.7.65" evidence="1"/>
<dbReference type="Gene3D" id="3.30.70.270">
    <property type="match status" value="1"/>
</dbReference>
<comment type="caution">
    <text evidence="4">The sequence shown here is derived from an EMBL/GenBank/DDBJ whole genome shotgun (WGS) entry which is preliminary data.</text>
</comment>
<proteinExistence type="predicted"/>
<feature type="domain" description="GGDEF" evidence="3">
    <location>
        <begin position="5"/>
        <end position="131"/>
    </location>
</feature>
<evidence type="ECO:0000256" key="2">
    <source>
        <dbReference type="ARBA" id="ARBA00034247"/>
    </source>
</evidence>
<dbReference type="CDD" id="cd01949">
    <property type="entry name" value="GGDEF"/>
    <property type="match status" value="1"/>
</dbReference>
<protein>
    <recommendedName>
        <fullName evidence="1">diguanylate cyclase</fullName>
        <ecNumber evidence="1">2.7.7.65</ecNumber>
    </recommendedName>
</protein>
<evidence type="ECO:0000313" key="5">
    <source>
        <dbReference type="Proteomes" id="UP000078272"/>
    </source>
</evidence>
<dbReference type="PROSITE" id="PS50887">
    <property type="entry name" value="GGDEF"/>
    <property type="match status" value="1"/>
</dbReference>
<name>A0A175R8K8_9HYPH</name>
<dbReference type="Pfam" id="PF00990">
    <property type="entry name" value="GGDEF"/>
    <property type="match status" value="1"/>
</dbReference>
<sequence length="131" mass="14550">MVAKEAFGIALIDVDEFKSINDTYGHRIGDAVLRHVANVLQAAILEGATVSRIGGDEFAVLLRVSSRDEFHRSLAILHQLMDCDVLPVDRTIRVRASLGGEIWKQPLTLDDILAASDNEIYRHKTQRRTAA</sequence>
<dbReference type="InterPro" id="IPR050469">
    <property type="entry name" value="Diguanylate_Cyclase"/>
</dbReference>
<organism evidence="4 5">
    <name type="scientific">Aureimonas ureilytica</name>
    <dbReference type="NCBI Taxonomy" id="401562"/>
    <lineage>
        <taxon>Bacteria</taxon>
        <taxon>Pseudomonadati</taxon>
        <taxon>Pseudomonadota</taxon>
        <taxon>Alphaproteobacteria</taxon>
        <taxon>Hyphomicrobiales</taxon>
        <taxon>Aurantimonadaceae</taxon>
        <taxon>Aureimonas</taxon>
    </lineage>
</organism>
<dbReference type="SMART" id="SM00267">
    <property type="entry name" value="GGDEF"/>
    <property type="match status" value="1"/>
</dbReference>
<dbReference type="InterPro" id="IPR043128">
    <property type="entry name" value="Rev_trsase/Diguanyl_cyclase"/>
</dbReference>
<dbReference type="PATRIC" id="fig|401562.3.peg.1624"/>
<dbReference type="STRING" id="401562.NS365_18215"/>
<evidence type="ECO:0000259" key="3">
    <source>
        <dbReference type="PROSITE" id="PS50887"/>
    </source>
</evidence>
<comment type="catalytic activity">
    <reaction evidence="2">
        <text>2 GTP = 3',3'-c-di-GMP + 2 diphosphate</text>
        <dbReference type="Rhea" id="RHEA:24898"/>
        <dbReference type="ChEBI" id="CHEBI:33019"/>
        <dbReference type="ChEBI" id="CHEBI:37565"/>
        <dbReference type="ChEBI" id="CHEBI:58805"/>
        <dbReference type="EC" id="2.7.7.65"/>
    </reaction>
</comment>